<keyword evidence="3" id="KW-0436">Ligase</keyword>
<protein>
    <submittedName>
        <fullName evidence="3">Acyl-CoA synthetase (AMP-forming)/AMP-acid ligase II</fullName>
    </submittedName>
</protein>
<organism evidence="3 4">
    <name type="scientific">Paraburkholderia bryophila</name>
    <dbReference type="NCBI Taxonomy" id="420952"/>
    <lineage>
        <taxon>Bacteria</taxon>
        <taxon>Pseudomonadati</taxon>
        <taxon>Pseudomonadota</taxon>
        <taxon>Betaproteobacteria</taxon>
        <taxon>Burkholderiales</taxon>
        <taxon>Burkholderiaceae</taxon>
        <taxon>Paraburkholderia</taxon>
    </lineage>
</organism>
<evidence type="ECO:0000313" key="3">
    <source>
        <dbReference type="EMBL" id="NYH17045.1"/>
    </source>
</evidence>
<dbReference type="GO" id="GO:0016877">
    <property type="term" value="F:ligase activity, forming carbon-sulfur bonds"/>
    <property type="evidence" value="ECO:0007669"/>
    <property type="project" value="UniProtKB-ARBA"/>
</dbReference>
<dbReference type="InterPro" id="IPR042099">
    <property type="entry name" value="ANL_N_sf"/>
</dbReference>
<evidence type="ECO:0000313" key="4">
    <source>
        <dbReference type="Proteomes" id="UP000572540"/>
    </source>
</evidence>
<dbReference type="InterPro" id="IPR020845">
    <property type="entry name" value="AMP-binding_CS"/>
</dbReference>
<comment type="caution">
    <text evidence="3">The sequence shown here is derived from an EMBL/GenBank/DDBJ whole genome shotgun (WGS) entry which is preliminary data.</text>
</comment>
<dbReference type="PROSITE" id="PS00455">
    <property type="entry name" value="AMP_BINDING"/>
    <property type="match status" value="1"/>
</dbReference>
<reference evidence="3 4" key="1">
    <citation type="submission" date="2020-07" db="EMBL/GenBank/DDBJ databases">
        <title>Exploring microbial biodiversity for novel pathways involved in the catabolism of aromatic compounds derived from lignin.</title>
        <authorList>
            <person name="Elkins J."/>
        </authorList>
    </citation>
    <scope>NUCLEOTIDE SEQUENCE [LARGE SCALE GENOMIC DNA]</scope>
    <source>
        <strain evidence="3 4">H2C3B</strain>
    </source>
</reference>
<dbReference type="Gene3D" id="3.30.300.30">
    <property type="match status" value="1"/>
</dbReference>
<dbReference type="InterPro" id="IPR000873">
    <property type="entry name" value="AMP-dep_synth/lig_dom"/>
</dbReference>
<dbReference type="EMBL" id="JACCAU010000001">
    <property type="protein sequence ID" value="NYH17045.1"/>
    <property type="molecule type" value="Genomic_DNA"/>
</dbReference>
<name>A0A7Z0B1X8_9BURK</name>
<dbReference type="Pfam" id="PF00501">
    <property type="entry name" value="AMP-binding"/>
    <property type="match status" value="1"/>
</dbReference>
<sequence>MTWLDALVDEPFVCITDMLRRFAGERGDHAALICGGEVLSYAALDARVERFAAALQRDGIQPRDAIALCAGASVDYAVAFLGGLRAGAAVAPLAPSSSAASLVSMIGNSGARLLFLDADVKRLLEPVAAQISATPIALDSHAGSLALDTWLAPQGAVAAAVTIDPAWPFNIIYSSGTTGTPKGIVQSHGMRWAYAARSIQRGYGPDATTLISTPLYSNTTLVSFMPTLTFGGTVVLMPKFEATRYLELAQQHRVTHTMLVPVQYQRLMAHPEFDRYDLSSFQAKFCTSAPFAASIKADVVRRWPGRLTEYYGMTEGGGSCQLEADVYPTKLHTVGQPVEGHDVRLIDELGREVAAGEVGEIVGHSPAMMTGYYRQPEKTVEAEWYDPSGKRFIRTGDMGRFDVDGFLTLLDRKKDMIISGGFNVYPSDLEAELREHPDVADVAVIGTQSEQWGETPVAFVVRRPLAQIDEDTLLAWVNARVGKMQRLSALTFVDSLPRSPIGKVLKRELRERFYPAAHKGKTSG</sequence>
<feature type="domain" description="AMP-binding enzyme C-terminal" evidence="2">
    <location>
        <begin position="429"/>
        <end position="503"/>
    </location>
</feature>
<dbReference type="PANTHER" id="PTHR43767">
    <property type="entry name" value="LONG-CHAIN-FATTY-ACID--COA LIGASE"/>
    <property type="match status" value="1"/>
</dbReference>
<dbReference type="AlphaFoldDB" id="A0A7Z0B1X8"/>
<dbReference type="Proteomes" id="UP000572540">
    <property type="component" value="Unassembled WGS sequence"/>
</dbReference>
<evidence type="ECO:0000259" key="2">
    <source>
        <dbReference type="Pfam" id="PF13193"/>
    </source>
</evidence>
<dbReference type="InterPro" id="IPR050237">
    <property type="entry name" value="ATP-dep_AMP-bd_enzyme"/>
</dbReference>
<dbReference type="Gene3D" id="3.40.50.12780">
    <property type="entry name" value="N-terminal domain of ligase-like"/>
    <property type="match status" value="1"/>
</dbReference>
<feature type="domain" description="AMP-dependent synthetase/ligase" evidence="1">
    <location>
        <begin position="20"/>
        <end position="373"/>
    </location>
</feature>
<dbReference type="PANTHER" id="PTHR43767:SF7">
    <property type="entry name" value="MEDIUM_LONG-CHAIN-FATTY-ACID--COA LIGASE FADD8"/>
    <property type="match status" value="1"/>
</dbReference>
<dbReference type="RefSeq" id="WP_179713684.1">
    <property type="nucleotide sequence ID" value="NZ_JACCAU010000001.1"/>
</dbReference>
<dbReference type="Pfam" id="PF13193">
    <property type="entry name" value="AMP-binding_C"/>
    <property type="match status" value="1"/>
</dbReference>
<dbReference type="SUPFAM" id="SSF56801">
    <property type="entry name" value="Acetyl-CoA synthetase-like"/>
    <property type="match status" value="1"/>
</dbReference>
<gene>
    <name evidence="3" type="ORF">GGD41_004273</name>
</gene>
<dbReference type="InterPro" id="IPR025110">
    <property type="entry name" value="AMP-bd_C"/>
</dbReference>
<evidence type="ECO:0000259" key="1">
    <source>
        <dbReference type="Pfam" id="PF00501"/>
    </source>
</evidence>
<proteinExistence type="predicted"/>
<dbReference type="InterPro" id="IPR045851">
    <property type="entry name" value="AMP-bd_C_sf"/>
</dbReference>
<accession>A0A7Z0B1X8</accession>